<evidence type="ECO:0000313" key="2">
    <source>
        <dbReference type="EMBL" id="EQD36535.1"/>
    </source>
</evidence>
<evidence type="ECO:0000256" key="1">
    <source>
        <dbReference type="ARBA" id="ARBA00029354"/>
    </source>
</evidence>
<dbReference type="Pfam" id="PF01870">
    <property type="entry name" value="Hjc"/>
    <property type="match status" value="1"/>
</dbReference>
<dbReference type="EMBL" id="AUZY01010965">
    <property type="protein sequence ID" value="EQD36535.1"/>
    <property type="molecule type" value="Genomic_DNA"/>
</dbReference>
<feature type="non-terminal residue" evidence="2">
    <location>
        <position position="1"/>
    </location>
</feature>
<proteinExistence type="predicted"/>
<comment type="catalytic activity">
    <reaction evidence="1">
        <text>Endonucleolytic cleavage at a junction such as a reciprocal single-stranded crossover between two homologous DNA duplexes (Holliday junction).</text>
        <dbReference type="EC" id="3.1.21.10"/>
    </reaction>
</comment>
<reference evidence="2" key="2">
    <citation type="journal article" date="2014" name="ISME J.">
        <title>Microbial stratification in low pH oxic and suboxic macroscopic growths along an acid mine drainage.</title>
        <authorList>
            <person name="Mendez-Garcia C."/>
            <person name="Mesa V."/>
            <person name="Sprenger R.R."/>
            <person name="Richter M."/>
            <person name="Diez M.S."/>
            <person name="Solano J."/>
            <person name="Bargiela R."/>
            <person name="Golyshina O.V."/>
            <person name="Manteca A."/>
            <person name="Ramos J.L."/>
            <person name="Gallego J.R."/>
            <person name="Llorente I."/>
            <person name="Martins Dos Santos V.A."/>
            <person name="Jensen O.N."/>
            <person name="Pelaez A.I."/>
            <person name="Sanchez J."/>
            <person name="Ferrer M."/>
        </authorList>
    </citation>
    <scope>NUCLEOTIDE SEQUENCE</scope>
</reference>
<dbReference type="AlphaFoldDB" id="T1A3U5"/>
<dbReference type="InterPro" id="IPR002732">
    <property type="entry name" value="Hjc"/>
</dbReference>
<name>T1A3U5_9ZZZZ</name>
<sequence length="187" mass="20716">WRVVVGHSFSSYERELRDLLQGERSAVLRYGKSIDPAARPTLDRVVRAPFLVVRGAGSLGFDLVALRRELALPVEVKASCEGTIHFTAASGRAAEQLEAHRAAVERVGLVAVYAYRRIGHRDGDPWRFFSASRAPERGTLGLFAKRLPPVERTREGNAVLRWENGMSLVRFLGTVHTLFEPAEVPAA</sequence>
<dbReference type="GO" id="GO:0008821">
    <property type="term" value="F:crossover junction DNA endonuclease activity"/>
    <property type="evidence" value="ECO:0007669"/>
    <property type="project" value="UniProtKB-EC"/>
</dbReference>
<reference evidence="2" key="1">
    <citation type="submission" date="2013-08" db="EMBL/GenBank/DDBJ databases">
        <authorList>
            <person name="Mendez C."/>
            <person name="Richter M."/>
            <person name="Ferrer M."/>
            <person name="Sanchez J."/>
        </authorList>
    </citation>
    <scope>NUCLEOTIDE SEQUENCE</scope>
</reference>
<organism evidence="2">
    <name type="scientific">mine drainage metagenome</name>
    <dbReference type="NCBI Taxonomy" id="410659"/>
    <lineage>
        <taxon>unclassified sequences</taxon>
        <taxon>metagenomes</taxon>
        <taxon>ecological metagenomes</taxon>
    </lineage>
</organism>
<dbReference type="SUPFAM" id="SSF52980">
    <property type="entry name" value="Restriction endonuclease-like"/>
    <property type="match status" value="1"/>
</dbReference>
<dbReference type="InterPro" id="IPR011335">
    <property type="entry name" value="Restrct_endonuc-II-like"/>
</dbReference>
<dbReference type="Gene3D" id="3.40.1350.10">
    <property type="match status" value="1"/>
</dbReference>
<accession>T1A3U5</accession>
<dbReference type="GO" id="GO:0003676">
    <property type="term" value="F:nucleic acid binding"/>
    <property type="evidence" value="ECO:0007669"/>
    <property type="project" value="InterPro"/>
</dbReference>
<gene>
    <name evidence="2" type="ORF">B1B_16476</name>
</gene>
<dbReference type="InterPro" id="IPR011856">
    <property type="entry name" value="tRNA_endonuc-like_dom_sf"/>
</dbReference>
<comment type="caution">
    <text evidence="2">The sequence shown here is derived from an EMBL/GenBank/DDBJ whole genome shotgun (WGS) entry which is preliminary data.</text>
</comment>
<protein>
    <submittedName>
        <fullName evidence="2">Holliday junction resolvase Hjc</fullName>
    </submittedName>
</protein>